<dbReference type="EMBL" id="UINC01055579">
    <property type="protein sequence ID" value="SVB74622.1"/>
    <property type="molecule type" value="Genomic_DNA"/>
</dbReference>
<feature type="non-terminal residue" evidence="2">
    <location>
        <position position="301"/>
    </location>
</feature>
<evidence type="ECO:0000256" key="1">
    <source>
        <dbReference type="SAM" id="MobiDB-lite"/>
    </source>
</evidence>
<feature type="compositionally biased region" description="Acidic residues" evidence="1">
    <location>
        <begin position="251"/>
        <end position="268"/>
    </location>
</feature>
<protein>
    <submittedName>
        <fullName evidence="2">Uncharacterized protein</fullName>
    </submittedName>
</protein>
<feature type="compositionally biased region" description="Basic and acidic residues" evidence="1">
    <location>
        <begin position="269"/>
        <end position="288"/>
    </location>
</feature>
<name>A0A382GIB0_9ZZZZ</name>
<feature type="region of interest" description="Disordered" evidence="1">
    <location>
        <begin position="251"/>
        <end position="301"/>
    </location>
</feature>
<organism evidence="2">
    <name type="scientific">marine metagenome</name>
    <dbReference type="NCBI Taxonomy" id="408172"/>
    <lineage>
        <taxon>unclassified sequences</taxon>
        <taxon>metagenomes</taxon>
        <taxon>ecological metagenomes</taxon>
    </lineage>
</organism>
<reference evidence="2" key="1">
    <citation type="submission" date="2018-05" db="EMBL/GenBank/DDBJ databases">
        <authorList>
            <person name="Lanie J.A."/>
            <person name="Ng W.-L."/>
            <person name="Kazmierczak K.M."/>
            <person name="Andrzejewski T.M."/>
            <person name="Davidsen T.M."/>
            <person name="Wayne K.J."/>
            <person name="Tettelin H."/>
            <person name="Glass J.I."/>
            <person name="Rusch D."/>
            <person name="Podicherti R."/>
            <person name="Tsui H.-C.T."/>
            <person name="Winkler M.E."/>
        </authorList>
    </citation>
    <scope>NUCLEOTIDE SEQUENCE</scope>
</reference>
<sequence length="301" mass="34544">MPRELQVHNKPKGWKTGTTSPRASFTQDRIMDFVASKFFIANPTIPTLNTYTRDYPNEDPVKITLQSLLPWPGIDDLKVNTDEPFVVILFDEDPLQGARPDFFEVAFFDGKQKKSILRSDLMDSSNLKTGLVDEITSLNADYALDKQWTLARLAEEAQKPHPDTESSLGEWEQGFIIGEAKEWTEMEPMPFANWLILPPFLQDPELQAQCEHEWRKASIPIEVERDGSDAGLPADGIKEIWVCQKCDLMVDENPEGEPEEDKDEDEAVDAAKDELRKKMEKIWEDKERERKKKGKSPYDDL</sequence>
<accession>A0A382GIB0</accession>
<dbReference type="AlphaFoldDB" id="A0A382GIB0"/>
<proteinExistence type="predicted"/>
<feature type="region of interest" description="Disordered" evidence="1">
    <location>
        <begin position="1"/>
        <end position="22"/>
    </location>
</feature>
<gene>
    <name evidence="2" type="ORF">METZ01_LOCUS227476</name>
</gene>
<evidence type="ECO:0000313" key="2">
    <source>
        <dbReference type="EMBL" id="SVB74622.1"/>
    </source>
</evidence>